<dbReference type="PANTHER" id="PTHR30576">
    <property type="entry name" value="COLANIC BIOSYNTHESIS UDP-GLUCOSE LIPID CARRIER TRANSFERASE"/>
    <property type="match status" value="1"/>
</dbReference>
<sequence length="221" mass="25497">MDATITRLQQKSVVTQVPKKKSYFMAKRCLDVMASGSVLLVLLPVFLIIALVVYLDDPAGSPFFYQTRVGRNGKHFRFYKFRTMVVNAEQLLEQLQSQNEKDGPVFKMEHDPRITRVGKFLRKTSLDELPQLWNVFKGDMSLVGPRPALPREVAQYNDYHAQRLTVTPGLTCYWQAKKQRDSIGFEEWMELDIQYIQDSNLKVDLRIIFQTVGVVFTGQGK</sequence>
<keyword evidence="5" id="KW-1185">Reference proteome</keyword>
<dbReference type="EMBL" id="JACOQK010000001">
    <property type="protein sequence ID" value="MBC5786966.1"/>
    <property type="molecule type" value="Genomic_DNA"/>
</dbReference>
<comment type="similarity">
    <text evidence="1">Belongs to the bacterial sugar transferase family.</text>
</comment>
<gene>
    <name evidence="4" type="ORF">H8Z77_02870</name>
</gene>
<name>A0ABR7IPC3_9CLOT</name>
<dbReference type="InterPro" id="IPR003362">
    <property type="entry name" value="Bact_transf"/>
</dbReference>
<organism evidence="4 5">
    <name type="scientific">Clostridium facile</name>
    <dbReference type="NCBI Taxonomy" id="2763035"/>
    <lineage>
        <taxon>Bacteria</taxon>
        <taxon>Bacillati</taxon>
        <taxon>Bacillota</taxon>
        <taxon>Clostridia</taxon>
        <taxon>Eubacteriales</taxon>
        <taxon>Clostridiaceae</taxon>
        <taxon>Clostridium</taxon>
    </lineage>
</organism>
<keyword evidence="2" id="KW-0472">Membrane</keyword>
<evidence type="ECO:0000313" key="5">
    <source>
        <dbReference type="Proteomes" id="UP000649151"/>
    </source>
</evidence>
<dbReference type="Proteomes" id="UP000649151">
    <property type="component" value="Unassembled WGS sequence"/>
</dbReference>
<evidence type="ECO:0000313" key="4">
    <source>
        <dbReference type="EMBL" id="MBC5786966.1"/>
    </source>
</evidence>
<reference evidence="4 5" key="1">
    <citation type="submission" date="2020-08" db="EMBL/GenBank/DDBJ databases">
        <title>Genome public.</title>
        <authorList>
            <person name="Liu C."/>
            <person name="Sun Q."/>
        </authorList>
    </citation>
    <scope>NUCLEOTIDE SEQUENCE [LARGE SCALE GENOMIC DNA]</scope>
    <source>
        <strain evidence="4 5">NSJ-27</strain>
    </source>
</reference>
<evidence type="ECO:0000256" key="1">
    <source>
        <dbReference type="ARBA" id="ARBA00006464"/>
    </source>
</evidence>
<protein>
    <submittedName>
        <fullName evidence="4">Sugar transferase</fullName>
    </submittedName>
</protein>
<evidence type="ECO:0000256" key="2">
    <source>
        <dbReference type="SAM" id="Phobius"/>
    </source>
</evidence>
<keyword evidence="2" id="KW-1133">Transmembrane helix</keyword>
<proteinExistence type="inferred from homology"/>
<dbReference type="Pfam" id="PF02397">
    <property type="entry name" value="Bac_transf"/>
    <property type="match status" value="1"/>
</dbReference>
<feature type="domain" description="Bacterial sugar transferase" evidence="3">
    <location>
        <begin position="27"/>
        <end position="216"/>
    </location>
</feature>
<comment type="caution">
    <text evidence="4">The sequence shown here is derived from an EMBL/GenBank/DDBJ whole genome shotgun (WGS) entry which is preliminary data.</text>
</comment>
<keyword evidence="2" id="KW-0812">Transmembrane</keyword>
<dbReference type="GO" id="GO:0016740">
    <property type="term" value="F:transferase activity"/>
    <property type="evidence" value="ECO:0007669"/>
    <property type="project" value="UniProtKB-KW"/>
</dbReference>
<evidence type="ECO:0000259" key="3">
    <source>
        <dbReference type="Pfam" id="PF02397"/>
    </source>
</evidence>
<dbReference type="PANTHER" id="PTHR30576:SF10">
    <property type="entry name" value="SLL5057 PROTEIN"/>
    <property type="match status" value="1"/>
</dbReference>
<keyword evidence="4" id="KW-0808">Transferase</keyword>
<accession>A0ABR7IPC3</accession>
<feature type="transmembrane region" description="Helical" evidence="2">
    <location>
        <begin position="29"/>
        <end position="55"/>
    </location>
</feature>